<dbReference type="GO" id="GO:0009187">
    <property type="term" value="P:cyclic nucleotide metabolic process"/>
    <property type="evidence" value="ECO:0007669"/>
    <property type="project" value="TreeGrafter"/>
</dbReference>
<protein>
    <recommendedName>
        <fullName evidence="3">2',3'-cyclic-nucleotide 3'-phosphodiesterase</fullName>
    </recommendedName>
</protein>
<keyword evidence="2" id="KW-1185">Reference proteome</keyword>
<evidence type="ECO:0008006" key="3">
    <source>
        <dbReference type="Google" id="ProtNLM"/>
    </source>
</evidence>
<dbReference type="SUPFAM" id="SSF55144">
    <property type="entry name" value="LigT-like"/>
    <property type="match status" value="1"/>
</dbReference>
<dbReference type="AlphaFoldDB" id="D8PV67"/>
<accession>D8PV67</accession>
<dbReference type="KEGG" id="scm:SCHCO_02608014"/>
<dbReference type="Pfam" id="PF07823">
    <property type="entry name" value="CPDase"/>
    <property type="match status" value="1"/>
</dbReference>
<dbReference type="OMA" id="PKYPHMS"/>
<proteinExistence type="predicted"/>
<dbReference type="GO" id="GO:0004113">
    <property type="term" value="F:2',3'-cyclic-nucleotide 3'-phosphodiesterase activity"/>
    <property type="evidence" value="ECO:0007669"/>
    <property type="project" value="TreeGrafter"/>
</dbReference>
<gene>
    <name evidence="1" type="ORF">SCHCODRAFT_255897</name>
</gene>
<dbReference type="Gene3D" id="3.90.1140.10">
    <property type="entry name" value="Cyclic phosphodiesterase"/>
    <property type="match status" value="1"/>
</dbReference>
<dbReference type="PANTHER" id="PTHR28141">
    <property type="entry name" value="2',3'-CYCLIC-NUCLEOTIDE 3'-PHOSPHODIESTERASE"/>
    <property type="match status" value="1"/>
</dbReference>
<dbReference type="OrthoDB" id="514292at2759"/>
<dbReference type="GeneID" id="9595403"/>
<sequence>MHARTGGKSAYIQQVVNNVRPPSTSSSTVIMGVTIWIVPPKPIREALEKRIMTIRPPSKRPLNPSTYPHFTPHITLAALGPNTSIPLERLRTAIPKDTPPTRATFASIEVGDHFFRSVYTAIKSTAELLELHKRVHDALDLPPRTPKYPHVSLAYIVDEDAEEREAYLQALKDEGVIREEGDRVGIQCGEDGGWVDGFDVKEIWIAKCDGPVESWEILDRLTL</sequence>
<evidence type="ECO:0000313" key="1">
    <source>
        <dbReference type="EMBL" id="EFI99976.1"/>
    </source>
</evidence>
<dbReference type="EMBL" id="GL377303">
    <property type="protein sequence ID" value="EFI99976.1"/>
    <property type="molecule type" value="Genomic_DNA"/>
</dbReference>
<dbReference type="InterPro" id="IPR012386">
    <property type="entry name" value="Cyclic-nucl_3Pdiesterase"/>
</dbReference>
<evidence type="ECO:0000313" key="2">
    <source>
        <dbReference type="Proteomes" id="UP000007431"/>
    </source>
</evidence>
<dbReference type="PANTHER" id="PTHR28141:SF1">
    <property type="entry name" value="2',3'-CYCLIC-NUCLEOTIDE 3'-PHOSPHODIESTERASE"/>
    <property type="match status" value="1"/>
</dbReference>
<reference evidence="1 2" key="1">
    <citation type="journal article" date="2010" name="Nat. Biotechnol.">
        <title>Genome sequence of the model mushroom Schizophyllum commune.</title>
        <authorList>
            <person name="Ohm R.A."/>
            <person name="de Jong J.F."/>
            <person name="Lugones L.G."/>
            <person name="Aerts A."/>
            <person name="Kothe E."/>
            <person name="Stajich J.E."/>
            <person name="de Vries R.P."/>
            <person name="Record E."/>
            <person name="Levasseur A."/>
            <person name="Baker S.E."/>
            <person name="Bartholomew K.A."/>
            <person name="Coutinho P.M."/>
            <person name="Erdmann S."/>
            <person name="Fowler T.J."/>
            <person name="Gathman A.C."/>
            <person name="Lombard V."/>
            <person name="Henrissat B."/>
            <person name="Knabe N."/>
            <person name="Kuees U."/>
            <person name="Lilly W.W."/>
            <person name="Lindquist E."/>
            <person name="Lucas S."/>
            <person name="Magnuson J.K."/>
            <person name="Piumi F."/>
            <person name="Raudaskoski M."/>
            <person name="Salamov A."/>
            <person name="Schmutz J."/>
            <person name="Schwarze F.W.M.R."/>
            <person name="vanKuyk P.A."/>
            <person name="Horton J.S."/>
            <person name="Grigoriev I.V."/>
            <person name="Woesten H.A.B."/>
        </authorList>
    </citation>
    <scope>NUCLEOTIDE SEQUENCE [LARGE SCALE GENOMIC DNA]</scope>
    <source>
        <strain evidence="2">H4-8 / FGSC 9210</strain>
    </source>
</reference>
<dbReference type="eggNOG" id="ENOG502SCN2">
    <property type="taxonomic scope" value="Eukaryota"/>
</dbReference>
<dbReference type="InterPro" id="IPR009097">
    <property type="entry name" value="Cyclic_Pdiesterase"/>
</dbReference>
<dbReference type="Proteomes" id="UP000007431">
    <property type="component" value="Unassembled WGS sequence"/>
</dbReference>
<organism evidence="2">
    <name type="scientific">Schizophyllum commune (strain H4-8 / FGSC 9210)</name>
    <name type="common">Split gill fungus</name>
    <dbReference type="NCBI Taxonomy" id="578458"/>
    <lineage>
        <taxon>Eukaryota</taxon>
        <taxon>Fungi</taxon>
        <taxon>Dikarya</taxon>
        <taxon>Basidiomycota</taxon>
        <taxon>Agaricomycotina</taxon>
        <taxon>Agaricomycetes</taxon>
        <taxon>Agaricomycetidae</taxon>
        <taxon>Agaricales</taxon>
        <taxon>Schizophyllaceae</taxon>
        <taxon>Schizophyllum</taxon>
    </lineage>
</organism>
<dbReference type="VEuPathDB" id="FungiDB:SCHCODRAFT_02608014"/>
<dbReference type="InParanoid" id="D8PV67"/>
<dbReference type="STRING" id="578458.D8PV67"/>
<dbReference type="HOGENOM" id="CLU_081919_0_0_1"/>
<name>D8PV67_SCHCM</name>